<feature type="transmembrane region" description="Helical" evidence="8">
    <location>
        <begin position="101"/>
        <end position="125"/>
    </location>
</feature>
<sequence>MTDTTDKIGSIERHGIEPIPRTERHGSAFELFRLWVGANVNYVVIVTGAFTLEMGVTFFQALAAILIGNVIGCTMVGLTSIHGPKTGTSSMMGSGPAFGQLGAMLPKAVSVVSALSWFSINSIIATQALEELFKIAGRSGSGYEWLALIVVLVAEVAIAVYGHATIIAAEGICAIVLGMLFVALAFFVVPHVSVDVLSTINQQQGSFSTWLLALGVVASYPIGWTNFASDYSRYFPESMSWKRIALAAGLGQFVALGLCEVIGLLLAVAVGGSLGNDPVSQLGHFVPTWFVVPLLLAVIFGGVAANVPNGYTASLGLLALRLPLSRIASLAIITIFTICMRIAVVYSGDFFNVYQNFLNTMVFWTGPWAAIMIVDYFLRGGRYKPDAIMQWSGGAYWYRQGVFWPGMIAFFMGIVVSVVFSNSETFSSPLMVHVLGWGDLSFETGIVSAGLTYWLLARGQIETQDTE</sequence>
<feature type="transmembrane region" description="Helical" evidence="8">
    <location>
        <begin position="244"/>
        <end position="269"/>
    </location>
</feature>
<gene>
    <name evidence="9" type="ORF">J2D75_11080</name>
</gene>
<evidence type="ECO:0000256" key="3">
    <source>
        <dbReference type="ARBA" id="ARBA00022448"/>
    </source>
</evidence>
<reference evidence="9 10" key="1">
    <citation type="submission" date="2021-03" db="EMBL/GenBank/DDBJ databases">
        <title>The complete genome sequence of Acetobacter suratthaniensis TBRC 1719.</title>
        <authorList>
            <person name="Charoenyingcharoen P."/>
            <person name="Yukphan P."/>
        </authorList>
    </citation>
    <scope>NUCLEOTIDE SEQUENCE [LARGE SCALE GENOMIC DNA]</scope>
    <source>
        <strain evidence="9 10">TBRC 1719</strain>
    </source>
</reference>
<dbReference type="InterPro" id="IPR026030">
    <property type="entry name" value="Pur-cyt_permease_Fcy2/21/22"/>
</dbReference>
<name>A0ABS3LNR4_9PROT</name>
<keyword evidence="3 7" id="KW-0813">Transport</keyword>
<proteinExistence type="inferred from homology"/>
<keyword evidence="5 8" id="KW-1133">Transmembrane helix</keyword>
<feature type="transmembrane region" description="Helical" evidence="8">
    <location>
        <begin position="402"/>
        <end position="420"/>
    </location>
</feature>
<dbReference type="InterPro" id="IPR001248">
    <property type="entry name" value="Pur-cyt_permease"/>
</dbReference>
<feature type="transmembrane region" description="Helical" evidence="8">
    <location>
        <begin position="58"/>
        <end position="81"/>
    </location>
</feature>
<feature type="transmembrane region" description="Helical" evidence="8">
    <location>
        <begin position="327"/>
        <end position="346"/>
    </location>
</feature>
<evidence type="ECO:0000256" key="6">
    <source>
        <dbReference type="ARBA" id="ARBA00023136"/>
    </source>
</evidence>
<evidence type="ECO:0000256" key="7">
    <source>
        <dbReference type="PIRNR" id="PIRNR002744"/>
    </source>
</evidence>
<dbReference type="PANTHER" id="PTHR31806">
    <property type="entry name" value="PURINE-CYTOSINE PERMEASE FCY2-RELATED"/>
    <property type="match status" value="1"/>
</dbReference>
<feature type="transmembrane region" description="Helical" evidence="8">
    <location>
        <begin position="440"/>
        <end position="457"/>
    </location>
</feature>
<comment type="subcellular location">
    <subcellularLocation>
        <location evidence="1">Membrane</location>
        <topology evidence="1">Multi-pass membrane protein</topology>
    </subcellularLocation>
</comment>
<dbReference type="EMBL" id="JAFVMG010000013">
    <property type="protein sequence ID" value="MBO1329012.1"/>
    <property type="molecule type" value="Genomic_DNA"/>
</dbReference>
<evidence type="ECO:0000256" key="8">
    <source>
        <dbReference type="SAM" id="Phobius"/>
    </source>
</evidence>
<comment type="similarity">
    <text evidence="2 7">Belongs to the purine-cytosine permease (2.A.39) family.</text>
</comment>
<dbReference type="PANTHER" id="PTHR31806:SF1">
    <property type="entry name" value="PURINE-CYTOSINE PERMEASE FCY2-RELATED"/>
    <property type="match status" value="1"/>
</dbReference>
<feature type="transmembrane region" description="Helical" evidence="8">
    <location>
        <begin position="31"/>
        <end position="52"/>
    </location>
</feature>
<dbReference type="Gene3D" id="1.10.4160.10">
    <property type="entry name" value="Hydantoin permease"/>
    <property type="match status" value="1"/>
</dbReference>
<keyword evidence="4 8" id="KW-0812">Transmembrane</keyword>
<comment type="caution">
    <text evidence="9">The sequence shown here is derived from an EMBL/GenBank/DDBJ whole genome shotgun (WGS) entry which is preliminary data.</text>
</comment>
<dbReference type="RefSeq" id="WP_207854891.1">
    <property type="nucleotide sequence ID" value="NZ_JAFVMG010000013.1"/>
</dbReference>
<feature type="transmembrane region" description="Helical" evidence="8">
    <location>
        <begin position="145"/>
        <end position="164"/>
    </location>
</feature>
<keyword evidence="10" id="KW-1185">Reference proteome</keyword>
<evidence type="ECO:0000313" key="10">
    <source>
        <dbReference type="Proteomes" id="UP000664399"/>
    </source>
</evidence>
<dbReference type="Pfam" id="PF02133">
    <property type="entry name" value="Transp_cyt_pur"/>
    <property type="match status" value="1"/>
</dbReference>
<dbReference type="Proteomes" id="UP000664399">
    <property type="component" value="Unassembled WGS sequence"/>
</dbReference>
<evidence type="ECO:0000313" key="9">
    <source>
        <dbReference type="EMBL" id="MBO1329012.1"/>
    </source>
</evidence>
<organism evidence="9 10">
    <name type="scientific">Acetobacter suratthaniensis</name>
    <dbReference type="NCBI Taxonomy" id="1502841"/>
    <lineage>
        <taxon>Bacteria</taxon>
        <taxon>Pseudomonadati</taxon>
        <taxon>Pseudomonadota</taxon>
        <taxon>Alphaproteobacteria</taxon>
        <taxon>Acetobacterales</taxon>
        <taxon>Acetobacteraceae</taxon>
        <taxon>Acetobacter</taxon>
    </lineage>
</organism>
<feature type="transmembrane region" description="Helical" evidence="8">
    <location>
        <begin position="289"/>
        <end position="307"/>
    </location>
</feature>
<dbReference type="PIRSF" id="PIRSF002744">
    <property type="entry name" value="Pur-cyt_permease"/>
    <property type="match status" value="1"/>
</dbReference>
<evidence type="ECO:0000256" key="2">
    <source>
        <dbReference type="ARBA" id="ARBA00008974"/>
    </source>
</evidence>
<evidence type="ECO:0000256" key="5">
    <source>
        <dbReference type="ARBA" id="ARBA00022989"/>
    </source>
</evidence>
<accession>A0ABS3LNR4</accession>
<feature type="transmembrane region" description="Helical" evidence="8">
    <location>
        <begin position="171"/>
        <end position="193"/>
    </location>
</feature>
<protein>
    <submittedName>
        <fullName evidence="9">Cytosine permease</fullName>
    </submittedName>
</protein>
<keyword evidence="6 7" id="KW-0472">Membrane</keyword>
<feature type="transmembrane region" description="Helical" evidence="8">
    <location>
        <begin position="205"/>
        <end position="223"/>
    </location>
</feature>
<feature type="transmembrane region" description="Helical" evidence="8">
    <location>
        <begin position="361"/>
        <end position="381"/>
    </location>
</feature>
<evidence type="ECO:0000256" key="4">
    <source>
        <dbReference type="ARBA" id="ARBA00022692"/>
    </source>
</evidence>
<evidence type="ECO:0000256" key="1">
    <source>
        <dbReference type="ARBA" id="ARBA00004141"/>
    </source>
</evidence>